<dbReference type="AlphaFoldDB" id="A0A368Z409"/>
<keyword evidence="2 5" id="KW-0238">DNA-binding</keyword>
<dbReference type="Gene3D" id="3.30.70.920">
    <property type="match status" value="1"/>
</dbReference>
<keyword evidence="6" id="KW-1185">Reference proteome</keyword>
<comment type="caution">
    <text evidence="5">The sequence shown here is derived from an EMBL/GenBank/DDBJ whole genome shotgun (WGS) entry which is preliminary data.</text>
</comment>
<evidence type="ECO:0000256" key="2">
    <source>
        <dbReference type="ARBA" id="ARBA00023125"/>
    </source>
</evidence>
<dbReference type="InterPro" id="IPR011008">
    <property type="entry name" value="Dimeric_a/b-barrel"/>
</dbReference>
<name>A0A368Z409_9RHOB</name>
<dbReference type="Pfam" id="PF13404">
    <property type="entry name" value="HTH_AsnC-type"/>
    <property type="match status" value="1"/>
</dbReference>
<dbReference type="InterPro" id="IPR019888">
    <property type="entry name" value="Tscrpt_reg_AsnC-like"/>
</dbReference>
<evidence type="ECO:0000256" key="3">
    <source>
        <dbReference type="ARBA" id="ARBA00023163"/>
    </source>
</evidence>
<dbReference type="Gene3D" id="1.10.10.10">
    <property type="entry name" value="Winged helix-like DNA-binding domain superfamily/Winged helix DNA-binding domain"/>
    <property type="match status" value="1"/>
</dbReference>
<dbReference type="InterPro" id="IPR036390">
    <property type="entry name" value="WH_DNA-bd_sf"/>
</dbReference>
<dbReference type="GO" id="GO:0043565">
    <property type="term" value="F:sequence-specific DNA binding"/>
    <property type="evidence" value="ECO:0007669"/>
    <property type="project" value="InterPro"/>
</dbReference>
<dbReference type="PANTHER" id="PTHR30154:SF46">
    <property type="entry name" value="TRANSCRIPTIONAL REGULATORY PROTEIN"/>
    <property type="match status" value="1"/>
</dbReference>
<dbReference type="SUPFAM" id="SSF46785">
    <property type="entry name" value="Winged helix' DNA-binding domain"/>
    <property type="match status" value="1"/>
</dbReference>
<keyword evidence="3" id="KW-0804">Transcription</keyword>
<keyword evidence="1" id="KW-0805">Transcription regulation</keyword>
<dbReference type="GO" id="GO:0005829">
    <property type="term" value="C:cytosol"/>
    <property type="evidence" value="ECO:0007669"/>
    <property type="project" value="TreeGrafter"/>
</dbReference>
<dbReference type="InterPro" id="IPR019887">
    <property type="entry name" value="Tscrpt_reg_AsnC/Lrp_C"/>
</dbReference>
<feature type="domain" description="HTH asnC-type" evidence="4">
    <location>
        <begin position="3"/>
        <end position="64"/>
    </location>
</feature>
<dbReference type="SUPFAM" id="SSF54909">
    <property type="entry name" value="Dimeric alpha+beta barrel"/>
    <property type="match status" value="1"/>
</dbReference>
<dbReference type="EMBL" id="QPJL01000003">
    <property type="protein sequence ID" value="RCW87192.1"/>
    <property type="molecule type" value="Genomic_DNA"/>
</dbReference>
<dbReference type="Pfam" id="PF01037">
    <property type="entry name" value="AsnC_trans_reg"/>
    <property type="match status" value="1"/>
</dbReference>
<sequence length="154" mass="16886">MRMDQFDLAILDALQRDGALTNAALGEIVHLSASQCSRRRAALEQAGLIRGYVARLDAQMLGFGLRAITRVSLRAHGQGRDDGFVRFLQDHPQVHSAFSVSGDADYVLDIRVRDLEAFAAFIHAELLPHPQVAQVRSEIVLKTLKDGQVLDLGG</sequence>
<evidence type="ECO:0000313" key="6">
    <source>
        <dbReference type="Proteomes" id="UP000253345"/>
    </source>
</evidence>
<dbReference type="PRINTS" id="PR00033">
    <property type="entry name" value="HTHASNC"/>
</dbReference>
<dbReference type="PANTHER" id="PTHR30154">
    <property type="entry name" value="LEUCINE-RESPONSIVE REGULATORY PROTEIN"/>
    <property type="match status" value="1"/>
</dbReference>
<evidence type="ECO:0000259" key="4">
    <source>
        <dbReference type="PROSITE" id="PS50956"/>
    </source>
</evidence>
<dbReference type="SMART" id="SM00344">
    <property type="entry name" value="HTH_ASNC"/>
    <property type="match status" value="1"/>
</dbReference>
<dbReference type="Proteomes" id="UP000253345">
    <property type="component" value="Unassembled WGS sequence"/>
</dbReference>
<proteinExistence type="predicted"/>
<evidence type="ECO:0000256" key="1">
    <source>
        <dbReference type="ARBA" id="ARBA00023015"/>
    </source>
</evidence>
<dbReference type="InterPro" id="IPR000485">
    <property type="entry name" value="AsnC-type_HTH_dom"/>
</dbReference>
<protein>
    <submittedName>
        <fullName evidence="5">DNA-binding Lrp family transcriptional regulator</fullName>
    </submittedName>
</protein>
<dbReference type="GO" id="GO:0043200">
    <property type="term" value="P:response to amino acid"/>
    <property type="evidence" value="ECO:0007669"/>
    <property type="project" value="TreeGrafter"/>
</dbReference>
<reference evidence="5 6" key="1">
    <citation type="submission" date="2018-07" db="EMBL/GenBank/DDBJ databases">
        <title>Genomic Encyclopedia of Type Strains, Phase III (KMG-III): the genomes of soil and plant-associated and newly described type strains.</title>
        <authorList>
            <person name="Whitman W."/>
        </authorList>
    </citation>
    <scope>NUCLEOTIDE SEQUENCE [LARGE SCALE GENOMIC DNA]</scope>
    <source>
        <strain evidence="5 6">CECT 8525</strain>
    </source>
</reference>
<dbReference type="InterPro" id="IPR036388">
    <property type="entry name" value="WH-like_DNA-bd_sf"/>
</dbReference>
<dbReference type="PROSITE" id="PS50956">
    <property type="entry name" value="HTH_ASNC_2"/>
    <property type="match status" value="1"/>
</dbReference>
<gene>
    <name evidence="5" type="ORF">DFP89_103196</name>
</gene>
<organism evidence="5 6">
    <name type="scientific">Paracoccus lutimaris</name>
    <dbReference type="NCBI Taxonomy" id="1490030"/>
    <lineage>
        <taxon>Bacteria</taxon>
        <taxon>Pseudomonadati</taxon>
        <taxon>Pseudomonadota</taxon>
        <taxon>Alphaproteobacteria</taxon>
        <taxon>Rhodobacterales</taxon>
        <taxon>Paracoccaceae</taxon>
        <taxon>Paracoccus</taxon>
    </lineage>
</organism>
<accession>A0A368Z409</accession>
<evidence type="ECO:0000313" key="5">
    <source>
        <dbReference type="EMBL" id="RCW87192.1"/>
    </source>
</evidence>